<protein>
    <submittedName>
        <fullName evidence="1">Uncharacterized protein</fullName>
    </submittedName>
</protein>
<accession>A0ABQ4PBV3</accession>
<sequence length="55" mass="6449">MGQIKPLTICTKARFEEQTHAKRLVKVYVNELIIDQLADDWKITEPALERYFNGN</sequence>
<evidence type="ECO:0000313" key="1">
    <source>
        <dbReference type="EMBL" id="GIU45034.1"/>
    </source>
</evidence>
<evidence type="ECO:0000313" key="2">
    <source>
        <dbReference type="Proteomes" id="UP000887104"/>
    </source>
</evidence>
<dbReference type="Proteomes" id="UP000887104">
    <property type="component" value="Unassembled WGS sequence"/>
</dbReference>
<reference evidence="1" key="1">
    <citation type="submission" date="2021-05" db="EMBL/GenBank/DDBJ databases">
        <title>Molecular characterization for Shewanella algae harboring chromosomal blaOXA-55-like strains isolated from clinical and environment sample.</title>
        <authorList>
            <person name="Ohama Y."/>
            <person name="Aoki K."/>
            <person name="Harada S."/>
            <person name="Moriya K."/>
            <person name="Ishii Y."/>
            <person name="Tateda K."/>
        </authorList>
    </citation>
    <scope>NUCLEOTIDE SEQUENCE</scope>
    <source>
        <strain evidence="1">JCM 11563</strain>
    </source>
</reference>
<keyword evidence="2" id="KW-1185">Reference proteome</keyword>
<gene>
    <name evidence="1" type="ORF">TUM4438_17610</name>
</gene>
<name>A0ABQ4PBV3_9GAMM</name>
<proteinExistence type="predicted"/>
<dbReference type="EMBL" id="BPEY01000025">
    <property type="protein sequence ID" value="GIU45034.1"/>
    <property type="molecule type" value="Genomic_DNA"/>
</dbReference>
<comment type="caution">
    <text evidence="1">The sequence shown here is derived from an EMBL/GenBank/DDBJ whole genome shotgun (WGS) entry which is preliminary data.</text>
</comment>
<organism evidence="1 2">
    <name type="scientific">Shewanella sairae</name>
    <dbReference type="NCBI Taxonomy" id="190310"/>
    <lineage>
        <taxon>Bacteria</taxon>
        <taxon>Pseudomonadati</taxon>
        <taxon>Pseudomonadota</taxon>
        <taxon>Gammaproteobacteria</taxon>
        <taxon>Alteromonadales</taxon>
        <taxon>Shewanellaceae</taxon>
        <taxon>Shewanella</taxon>
    </lineage>
</organism>